<protein>
    <submittedName>
        <fullName evidence="4">Serine protease</fullName>
    </submittedName>
</protein>
<dbReference type="InterPro" id="IPR036365">
    <property type="entry name" value="PGBD-like_sf"/>
</dbReference>
<dbReference type="Pfam" id="PF13365">
    <property type="entry name" value="Trypsin_2"/>
    <property type="match status" value="1"/>
</dbReference>
<comment type="caution">
    <text evidence="4">The sequence shown here is derived from an EMBL/GenBank/DDBJ whole genome shotgun (WGS) entry which is preliminary data.</text>
</comment>
<evidence type="ECO:0000259" key="3">
    <source>
        <dbReference type="Pfam" id="PF01471"/>
    </source>
</evidence>
<reference evidence="5" key="1">
    <citation type="journal article" date="2019" name="Int. J. Syst. Evol. Microbiol.">
        <title>The Global Catalogue of Microorganisms (GCM) 10K type strain sequencing project: providing services to taxonomists for standard genome sequencing and annotation.</title>
        <authorList>
            <consortium name="The Broad Institute Genomics Platform"/>
            <consortium name="The Broad Institute Genome Sequencing Center for Infectious Disease"/>
            <person name="Wu L."/>
            <person name="Ma J."/>
        </authorList>
    </citation>
    <scope>NUCLEOTIDE SEQUENCE [LARGE SCALE GENOMIC DNA]</scope>
    <source>
        <strain evidence="5">CCUG 56108</strain>
    </source>
</reference>
<keyword evidence="4" id="KW-0645">Protease</keyword>
<evidence type="ECO:0000313" key="5">
    <source>
        <dbReference type="Proteomes" id="UP001597176"/>
    </source>
</evidence>
<dbReference type="Pfam" id="PF01471">
    <property type="entry name" value="PG_binding_1"/>
    <property type="match status" value="1"/>
</dbReference>
<dbReference type="GO" id="GO:0006508">
    <property type="term" value="P:proteolysis"/>
    <property type="evidence" value="ECO:0007669"/>
    <property type="project" value="UniProtKB-KW"/>
</dbReference>
<dbReference type="Gene3D" id="1.10.101.10">
    <property type="entry name" value="PGBD-like superfamily/PGBD"/>
    <property type="match status" value="1"/>
</dbReference>
<evidence type="ECO:0000256" key="2">
    <source>
        <dbReference type="SAM" id="SignalP"/>
    </source>
</evidence>
<feature type="region of interest" description="Disordered" evidence="1">
    <location>
        <begin position="266"/>
        <end position="288"/>
    </location>
</feature>
<dbReference type="InterPro" id="IPR002477">
    <property type="entry name" value="Peptidoglycan-bd-like"/>
</dbReference>
<organism evidence="4 5">
    <name type="scientific">Methylobacterium marchantiae</name>
    <dbReference type="NCBI Taxonomy" id="600331"/>
    <lineage>
        <taxon>Bacteria</taxon>
        <taxon>Pseudomonadati</taxon>
        <taxon>Pseudomonadota</taxon>
        <taxon>Alphaproteobacteria</taxon>
        <taxon>Hyphomicrobiales</taxon>
        <taxon>Methylobacteriaceae</taxon>
        <taxon>Methylobacterium</taxon>
    </lineage>
</organism>
<keyword evidence="4" id="KW-0378">Hydrolase</keyword>
<feature type="chain" id="PRO_5047226712" evidence="2">
    <location>
        <begin position="24"/>
        <end position="485"/>
    </location>
</feature>
<dbReference type="InterPro" id="IPR009003">
    <property type="entry name" value="Peptidase_S1_PA"/>
</dbReference>
<dbReference type="EMBL" id="JBHTND010000002">
    <property type="protein sequence ID" value="MFD1300297.1"/>
    <property type="molecule type" value="Genomic_DNA"/>
</dbReference>
<gene>
    <name evidence="4" type="ORF">ACFQ4G_01705</name>
</gene>
<feature type="domain" description="Peptidoglycan binding-like" evidence="3">
    <location>
        <begin position="61"/>
        <end position="115"/>
    </location>
</feature>
<dbReference type="RefSeq" id="WP_238203034.1">
    <property type="nucleotide sequence ID" value="NZ_JBHTND010000002.1"/>
</dbReference>
<proteinExistence type="predicted"/>
<keyword evidence="5" id="KW-1185">Reference proteome</keyword>
<evidence type="ECO:0000313" key="4">
    <source>
        <dbReference type="EMBL" id="MFD1300297.1"/>
    </source>
</evidence>
<accession>A0ABW3WSU6</accession>
<sequence>MAQRARFAGAAAALALGVLPALAQAQAPTPAQAPARPAPPAAAADPVFEAARAAFEPLPEAERKGLQDALVWTGDYNSVITGTFGRRTYDALLAYQKRAGNPAPGFPDAKTRAAILAAGDAARKAARFTVKSDPASGVVIGVPERLLARRSPQGGGTRWQSADGHVTLDTKSFGTGEADLDALFARVTAPGPDRKVTYKIKRADFLVVTGETATGKSYIRYAAGATGIRGFTIGYDKALGPDVDRLVIAIANSFVPFPDAAEAAPAQVAARSEPGSAKPASSPPAGAVSLPGRGAAPIAIGLVVAPGRVLSSASALETCATPRIAGMAARPVKSDAGRGLALLEVAGLKARASGLTARDSALAPGDAVVVLGADAGGGIAVSSGQSGAGPAGETLYAPLQPGSSGAVVLDREGRLAGLVALYPLAPRLVAGVAPPMSYPLVGGRVAAGFLAENAIPPGPSGGSSGSTLGAVAHGAAGSVVTLTCP</sequence>
<dbReference type="SUPFAM" id="SSF47090">
    <property type="entry name" value="PGBD-like"/>
    <property type="match status" value="1"/>
</dbReference>
<keyword evidence="2" id="KW-0732">Signal</keyword>
<name>A0ABW3WSU6_9HYPH</name>
<dbReference type="SUPFAM" id="SSF50494">
    <property type="entry name" value="Trypsin-like serine proteases"/>
    <property type="match status" value="1"/>
</dbReference>
<dbReference type="Gene3D" id="2.40.10.120">
    <property type="match status" value="1"/>
</dbReference>
<evidence type="ECO:0000256" key="1">
    <source>
        <dbReference type="SAM" id="MobiDB-lite"/>
    </source>
</evidence>
<feature type="signal peptide" evidence="2">
    <location>
        <begin position="1"/>
        <end position="23"/>
    </location>
</feature>
<dbReference type="Proteomes" id="UP001597176">
    <property type="component" value="Unassembled WGS sequence"/>
</dbReference>
<dbReference type="InterPro" id="IPR036366">
    <property type="entry name" value="PGBDSf"/>
</dbReference>
<dbReference type="GO" id="GO:0008233">
    <property type="term" value="F:peptidase activity"/>
    <property type="evidence" value="ECO:0007669"/>
    <property type="project" value="UniProtKB-KW"/>
</dbReference>